<feature type="compositionally biased region" description="Polar residues" evidence="1">
    <location>
        <begin position="220"/>
        <end position="239"/>
    </location>
</feature>
<proteinExistence type="predicted"/>
<evidence type="ECO:0000256" key="2">
    <source>
        <dbReference type="SAM" id="Phobius"/>
    </source>
</evidence>
<feature type="non-terminal residue" evidence="3">
    <location>
        <position position="1"/>
    </location>
</feature>
<keyword evidence="4" id="KW-1185">Reference proteome</keyword>
<feature type="region of interest" description="Disordered" evidence="1">
    <location>
        <begin position="96"/>
        <end position="351"/>
    </location>
</feature>
<feature type="compositionally biased region" description="Basic and acidic residues" evidence="1">
    <location>
        <begin position="130"/>
        <end position="166"/>
    </location>
</feature>
<protein>
    <submittedName>
        <fullName evidence="3">Protein RESTRICTED TEV MOVEMENT 2</fullName>
    </submittedName>
</protein>
<feature type="compositionally biased region" description="Basic and acidic residues" evidence="1">
    <location>
        <begin position="258"/>
        <end position="324"/>
    </location>
</feature>
<evidence type="ECO:0000313" key="3">
    <source>
        <dbReference type="EMBL" id="RDX87117.1"/>
    </source>
</evidence>
<feature type="transmembrane region" description="Helical" evidence="2">
    <location>
        <begin position="379"/>
        <end position="397"/>
    </location>
</feature>
<comment type="caution">
    <text evidence="3">The sequence shown here is derived from an EMBL/GenBank/DDBJ whole genome shotgun (WGS) entry which is preliminary data.</text>
</comment>
<accession>A0A371G984</accession>
<dbReference type="AlphaFoldDB" id="A0A371G984"/>
<dbReference type="EMBL" id="QJKJ01006328">
    <property type="protein sequence ID" value="RDX87117.1"/>
    <property type="molecule type" value="Genomic_DNA"/>
</dbReference>
<dbReference type="OrthoDB" id="1431247at2759"/>
<feature type="compositionally biased region" description="Basic and acidic residues" evidence="1">
    <location>
        <begin position="114"/>
        <end position="123"/>
    </location>
</feature>
<gene>
    <name evidence="3" type="primary">RTM2</name>
    <name evidence="3" type="ORF">CR513_31453</name>
</gene>
<keyword evidence="2" id="KW-0472">Membrane</keyword>
<organism evidence="3 4">
    <name type="scientific">Mucuna pruriens</name>
    <name type="common">Velvet bean</name>
    <name type="synonym">Dolichos pruriens</name>
    <dbReference type="NCBI Taxonomy" id="157652"/>
    <lineage>
        <taxon>Eukaryota</taxon>
        <taxon>Viridiplantae</taxon>
        <taxon>Streptophyta</taxon>
        <taxon>Embryophyta</taxon>
        <taxon>Tracheophyta</taxon>
        <taxon>Spermatophyta</taxon>
        <taxon>Magnoliopsida</taxon>
        <taxon>eudicotyledons</taxon>
        <taxon>Gunneridae</taxon>
        <taxon>Pentapetalae</taxon>
        <taxon>rosids</taxon>
        <taxon>fabids</taxon>
        <taxon>Fabales</taxon>
        <taxon>Fabaceae</taxon>
        <taxon>Papilionoideae</taxon>
        <taxon>50 kb inversion clade</taxon>
        <taxon>NPAAA clade</taxon>
        <taxon>indigoferoid/millettioid clade</taxon>
        <taxon>Phaseoleae</taxon>
        <taxon>Mucuna</taxon>
    </lineage>
</organism>
<evidence type="ECO:0000256" key="1">
    <source>
        <dbReference type="SAM" id="MobiDB-lite"/>
    </source>
</evidence>
<keyword evidence="2" id="KW-1133">Transmembrane helix</keyword>
<sequence>MSTQTYEDLEAKYETEETPESTVLRVHIPDGFERQHVGAKIEYDFARVRVHGERSLGINRRVRFNAVYQVPEYCDINRIKGKYEGKFVIITIPNIPGKVPTKQEPPQPTQQEAEPNKEDEKEATPPTYDDQEKKTIDNATSESKEEAHHETSTSPKDTQEFMHQKGQEGIPQKHVGQETSTPPKDTQESMPQKGGQEQEAFPPKDTNTITKVESEKQVGDETSTSTPTKDIEESLTQKGQEQEGMPPKATSSTNAKLQGEEKFEGKVDENEEKTQNGIGEKETEDHSKKTMESGKPHEKDEADDSPKKEGKEESKGLDTFEGEKGISGYKIGNDDVEKKKKGMPESSTTRTRIREVAASASQAVTSLAKRFNEEDKQRIVYMSAAVLVVALGVYATYKLRTSRRP</sequence>
<dbReference type="Proteomes" id="UP000257109">
    <property type="component" value="Unassembled WGS sequence"/>
</dbReference>
<evidence type="ECO:0000313" key="4">
    <source>
        <dbReference type="Proteomes" id="UP000257109"/>
    </source>
</evidence>
<keyword evidence="2" id="KW-0812">Transmembrane</keyword>
<feature type="compositionally biased region" description="Polar residues" evidence="1">
    <location>
        <begin position="177"/>
        <end position="190"/>
    </location>
</feature>
<reference evidence="3" key="1">
    <citation type="submission" date="2018-05" db="EMBL/GenBank/DDBJ databases">
        <title>Draft genome of Mucuna pruriens seed.</title>
        <authorList>
            <person name="Nnadi N.E."/>
            <person name="Vos R."/>
            <person name="Hasami M.H."/>
            <person name="Devisetty U.K."/>
            <person name="Aguiy J.C."/>
        </authorList>
    </citation>
    <scope>NUCLEOTIDE SEQUENCE [LARGE SCALE GENOMIC DNA]</scope>
    <source>
        <strain evidence="3">JCA_2017</strain>
    </source>
</reference>
<name>A0A371G984_MUCPR</name>